<feature type="compositionally biased region" description="Low complexity" evidence="1">
    <location>
        <begin position="22"/>
        <end position="34"/>
    </location>
</feature>
<sequence>MESKMKEKQSVRKKRFWAPQLARTSSLTSSHRLLVSPNCPSG</sequence>
<keyword evidence="3" id="KW-1185">Reference proteome</keyword>
<evidence type="ECO:0000313" key="3">
    <source>
        <dbReference type="Proteomes" id="UP000188268"/>
    </source>
</evidence>
<dbReference type="AlphaFoldDB" id="A0A1R3FZV0"/>
<protein>
    <submittedName>
        <fullName evidence="2">Uncharacterized protein</fullName>
    </submittedName>
</protein>
<dbReference type="Gramene" id="OMO51371">
    <property type="protein sequence ID" value="OMO51371"/>
    <property type="gene ID" value="CCACVL1_29832"/>
</dbReference>
<reference evidence="2 3" key="1">
    <citation type="submission" date="2013-09" db="EMBL/GenBank/DDBJ databases">
        <title>Corchorus capsularis genome sequencing.</title>
        <authorList>
            <person name="Alam M."/>
            <person name="Haque M.S."/>
            <person name="Islam M.S."/>
            <person name="Emdad E.M."/>
            <person name="Islam M.M."/>
            <person name="Ahmed B."/>
            <person name="Halim A."/>
            <person name="Hossen Q.M.M."/>
            <person name="Hossain M.Z."/>
            <person name="Ahmed R."/>
            <person name="Khan M.M."/>
            <person name="Islam R."/>
            <person name="Rashid M.M."/>
            <person name="Khan S.A."/>
            <person name="Rahman M.S."/>
            <person name="Alam M."/>
        </authorList>
    </citation>
    <scope>NUCLEOTIDE SEQUENCE [LARGE SCALE GENOMIC DNA]</scope>
    <source>
        <strain evidence="3">cv. CVL-1</strain>
        <tissue evidence="2">Whole seedling</tissue>
    </source>
</reference>
<proteinExistence type="predicted"/>
<organism evidence="2 3">
    <name type="scientific">Corchorus capsularis</name>
    <name type="common">Jute</name>
    <dbReference type="NCBI Taxonomy" id="210143"/>
    <lineage>
        <taxon>Eukaryota</taxon>
        <taxon>Viridiplantae</taxon>
        <taxon>Streptophyta</taxon>
        <taxon>Embryophyta</taxon>
        <taxon>Tracheophyta</taxon>
        <taxon>Spermatophyta</taxon>
        <taxon>Magnoliopsida</taxon>
        <taxon>eudicotyledons</taxon>
        <taxon>Gunneridae</taxon>
        <taxon>Pentapetalae</taxon>
        <taxon>rosids</taxon>
        <taxon>malvids</taxon>
        <taxon>Malvales</taxon>
        <taxon>Malvaceae</taxon>
        <taxon>Grewioideae</taxon>
        <taxon>Apeibeae</taxon>
        <taxon>Corchorus</taxon>
    </lineage>
</organism>
<dbReference type="Proteomes" id="UP000188268">
    <property type="component" value="Unassembled WGS sequence"/>
</dbReference>
<feature type="region of interest" description="Disordered" evidence="1">
    <location>
        <begin position="22"/>
        <end position="42"/>
    </location>
</feature>
<name>A0A1R3FZV0_COCAP</name>
<accession>A0A1R3FZV0</accession>
<evidence type="ECO:0000313" key="2">
    <source>
        <dbReference type="EMBL" id="OMO51371.1"/>
    </source>
</evidence>
<gene>
    <name evidence="2" type="ORF">CCACVL1_29832</name>
</gene>
<comment type="caution">
    <text evidence="2">The sequence shown here is derived from an EMBL/GenBank/DDBJ whole genome shotgun (WGS) entry which is preliminary data.</text>
</comment>
<evidence type="ECO:0000256" key="1">
    <source>
        <dbReference type="SAM" id="MobiDB-lite"/>
    </source>
</evidence>
<dbReference type="EMBL" id="AWWV01015842">
    <property type="protein sequence ID" value="OMO51371.1"/>
    <property type="molecule type" value="Genomic_DNA"/>
</dbReference>